<dbReference type="Gene3D" id="2.30.40.10">
    <property type="entry name" value="Urease, subunit C, domain 1"/>
    <property type="match status" value="1"/>
</dbReference>
<evidence type="ECO:0000259" key="3">
    <source>
        <dbReference type="Pfam" id="PF07969"/>
    </source>
</evidence>
<dbReference type="GO" id="GO:0016814">
    <property type="term" value="F:hydrolase activity, acting on carbon-nitrogen (but not peptide) bonds, in cyclic amidines"/>
    <property type="evidence" value="ECO:0007669"/>
    <property type="project" value="UniProtKB-ARBA"/>
</dbReference>
<dbReference type="EMBL" id="VFRP01000014">
    <property type="protein sequence ID" value="TPE49554.1"/>
    <property type="molecule type" value="Genomic_DNA"/>
</dbReference>
<dbReference type="PANTHER" id="PTHR32027:SF9">
    <property type="entry name" value="BLL3847 PROTEIN"/>
    <property type="match status" value="1"/>
</dbReference>
<name>A0A501WMX7_9RHOB</name>
<protein>
    <submittedName>
        <fullName evidence="4">Amidohydrolase family protein</fullName>
    </submittedName>
</protein>
<dbReference type="FunFam" id="3.20.20.140:FF:000019">
    <property type="entry name" value="Cytosine deaminase"/>
    <property type="match status" value="1"/>
</dbReference>
<dbReference type="SUPFAM" id="SSF51338">
    <property type="entry name" value="Composite domain of metallo-dependent hydrolases"/>
    <property type="match status" value="1"/>
</dbReference>
<dbReference type="GO" id="GO:0046872">
    <property type="term" value="F:metal ion binding"/>
    <property type="evidence" value="ECO:0007669"/>
    <property type="project" value="UniProtKB-KW"/>
</dbReference>
<evidence type="ECO:0000313" key="5">
    <source>
        <dbReference type="Proteomes" id="UP000319255"/>
    </source>
</evidence>
<organism evidence="4 5">
    <name type="scientific">Amaricoccus solimangrovi</name>
    <dbReference type="NCBI Taxonomy" id="2589815"/>
    <lineage>
        <taxon>Bacteria</taxon>
        <taxon>Pseudomonadati</taxon>
        <taxon>Pseudomonadota</taxon>
        <taxon>Alphaproteobacteria</taxon>
        <taxon>Rhodobacterales</taxon>
        <taxon>Paracoccaceae</taxon>
        <taxon>Amaricoccus</taxon>
    </lineage>
</organism>
<dbReference type="GO" id="GO:0019239">
    <property type="term" value="F:deaminase activity"/>
    <property type="evidence" value="ECO:0007669"/>
    <property type="project" value="UniProtKB-ARBA"/>
</dbReference>
<evidence type="ECO:0000313" key="4">
    <source>
        <dbReference type="EMBL" id="TPE49554.1"/>
    </source>
</evidence>
<evidence type="ECO:0000256" key="1">
    <source>
        <dbReference type="ARBA" id="ARBA00022723"/>
    </source>
</evidence>
<dbReference type="AlphaFoldDB" id="A0A501WMX7"/>
<dbReference type="RefSeq" id="WP_140454818.1">
    <property type="nucleotide sequence ID" value="NZ_VFRP01000014.1"/>
</dbReference>
<dbReference type="InterPro" id="IPR013108">
    <property type="entry name" value="Amidohydro_3"/>
</dbReference>
<dbReference type="Proteomes" id="UP000319255">
    <property type="component" value="Unassembled WGS sequence"/>
</dbReference>
<sequence>MSLDFVISGARLAERPGLWDIAVGAGRIRAIARKIVARAPRVAAKGALAFGGFVDCHIHLDKALLLDRCAPEEGTLAEAVRLTAAAKAEFTVEDVAARAAEVARLAVLQGTTRLRSFVELDPRVGDRAFRALIEVRAAMAPALDIDLCAFAQEGTTREPETLRLLAAALDRGATSVGGCPYTDPDPAAHLAAIFDLAVAHDVPVDFHVDFDLEPRGAALPEIAALTRRHGWQGRVSVGHATKLSAMGPEEVTALGRMLADAGIAVTALPATDLFLLGRDRDRLVPRGLAPLPRLRALGVRTAVASNNILNPFTPYGDASLCRMANLYANVAQLSREADLAAAFDMVTSAPAAQLGGAPYGPREGGPADIVLIAAPSPAEAVRRVAPVIRGWKAGRPTFERPPARPLWDAAAR</sequence>
<dbReference type="Pfam" id="PF07969">
    <property type="entry name" value="Amidohydro_3"/>
    <property type="match status" value="1"/>
</dbReference>
<gene>
    <name evidence="4" type="ORF">FJM51_14320</name>
</gene>
<dbReference type="SUPFAM" id="SSF51556">
    <property type="entry name" value="Metallo-dependent hydrolases"/>
    <property type="match status" value="1"/>
</dbReference>
<accession>A0A501WMX7</accession>
<proteinExistence type="predicted"/>
<feature type="domain" description="Amidohydrolase 3" evidence="3">
    <location>
        <begin position="179"/>
        <end position="397"/>
    </location>
</feature>
<dbReference type="PANTHER" id="PTHR32027">
    <property type="entry name" value="CYTOSINE DEAMINASE"/>
    <property type="match status" value="1"/>
</dbReference>
<keyword evidence="1" id="KW-0479">Metal-binding</keyword>
<dbReference type="OrthoDB" id="9815027at2"/>
<keyword evidence="5" id="KW-1185">Reference proteome</keyword>
<evidence type="ECO:0000256" key="2">
    <source>
        <dbReference type="ARBA" id="ARBA00022801"/>
    </source>
</evidence>
<dbReference type="Gene3D" id="3.20.20.140">
    <property type="entry name" value="Metal-dependent hydrolases"/>
    <property type="match status" value="1"/>
</dbReference>
<reference evidence="4 5" key="1">
    <citation type="submission" date="2019-06" db="EMBL/GenBank/DDBJ databases">
        <title>A novel bacterium of genus Amaricoccus, isolated from marine sediment.</title>
        <authorList>
            <person name="Huang H."/>
            <person name="Mo K."/>
            <person name="Hu Y."/>
        </authorList>
    </citation>
    <scope>NUCLEOTIDE SEQUENCE [LARGE SCALE GENOMIC DNA]</scope>
    <source>
        <strain evidence="4 5">HB172011</strain>
    </source>
</reference>
<comment type="caution">
    <text evidence="4">The sequence shown here is derived from an EMBL/GenBank/DDBJ whole genome shotgun (WGS) entry which is preliminary data.</text>
</comment>
<keyword evidence="2 4" id="KW-0378">Hydrolase</keyword>
<dbReference type="InterPro" id="IPR032466">
    <property type="entry name" value="Metal_Hydrolase"/>
</dbReference>
<dbReference type="InterPro" id="IPR052349">
    <property type="entry name" value="Metallo-hydrolase_Enzymes"/>
</dbReference>
<dbReference type="InterPro" id="IPR011059">
    <property type="entry name" value="Metal-dep_hydrolase_composite"/>
</dbReference>
<dbReference type="CDD" id="cd01293">
    <property type="entry name" value="Bact_CD"/>
    <property type="match status" value="1"/>
</dbReference>